<reference evidence="2 3" key="1">
    <citation type="submission" date="2017-08" db="EMBL/GenBank/DDBJ databases">
        <title>Halovibrio sewagensis sp. nov., isolated from wastewater of high salinity.</title>
        <authorList>
            <person name="Dong X."/>
            <person name="Zhang G."/>
        </authorList>
    </citation>
    <scope>NUCLEOTIDE SEQUENCE [LARGE SCALE GENOMIC DNA]</scope>
    <source>
        <strain evidence="2 3">YL5-2</strain>
    </source>
</reference>
<dbReference type="PROSITE" id="PS51186">
    <property type="entry name" value="GNAT"/>
    <property type="match status" value="1"/>
</dbReference>
<evidence type="ECO:0000259" key="1">
    <source>
        <dbReference type="PROSITE" id="PS51186"/>
    </source>
</evidence>
<dbReference type="Proteomes" id="UP000218896">
    <property type="component" value="Unassembled WGS sequence"/>
</dbReference>
<dbReference type="Pfam" id="PF25559">
    <property type="entry name" value="DUF7931"/>
    <property type="match status" value="1"/>
</dbReference>
<dbReference type="Gene3D" id="3.40.630.30">
    <property type="match status" value="1"/>
</dbReference>
<keyword evidence="3" id="KW-1185">Reference proteome</keyword>
<proteinExistence type="predicted"/>
<organism evidence="2 3">
    <name type="scientific">Halovibrio salipaludis</name>
    <dbReference type="NCBI Taxonomy" id="2032626"/>
    <lineage>
        <taxon>Bacteria</taxon>
        <taxon>Pseudomonadati</taxon>
        <taxon>Pseudomonadota</taxon>
        <taxon>Gammaproteobacteria</taxon>
        <taxon>Oceanospirillales</taxon>
        <taxon>Halomonadaceae</taxon>
        <taxon>Halovibrio</taxon>
    </lineage>
</organism>
<dbReference type="SUPFAM" id="SSF55729">
    <property type="entry name" value="Acyl-CoA N-acyltransferases (Nat)"/>
    <property type="match status" value="1"/>
</dbReference>
<dbReference type="CDD" id="cd04301">
    <property type="entry name" value="NAT_SF"/>
    <property type="match status" value="1"/>
</dbReference>
<evidence type="ECO:0000313" key="3">
    <source>
        <dbReference type="Proteomes" id="UP000218896"/>
    </source>
</evidence>
<comment type="caution">
    <text evidence="2">The sequence shown here is derived from an EMBL/GenBank/DDBJ whole genome shotgun (WGS) entry which is preliminary data.</text>
</comment>
<dbReference type="Pfam" id="PF13673">
    <property type="entry name" value="Acetyltransf_10"/>
    <property type="match status" value="1"/>
</dbReference>
<dbReference type="EMBL" id="NSKD01000002">
    <property type="protein sequence ID" value="PAU81256.1"/>
    <property type="molecule type" value="Genomic_DNA"/>
</dbReference>
<dbReference type="InterPro" id="IPR000182">
    <property type="entry name" value="GNAT_dom"/>
</dbReference>
<feature type="domain" description="N-acetyltransferase" evidence="1">
    <location>
        <begin position="1"/>
        <end position="142"/>
    </location>
</feature>
<evidence type="ECO:0000313" key="2">
    <source>
        <dbReference type="EMBL" id="PAU81256.1"/>
    </source>
</evidence>
<accession>A0A2A2F744</accession>
<sequence length="319" mass="36013">MRIEAHPAGQLPEAAIALRRQVFTAEQQVPEELEWDDTDASAVHYLVHDDAGEPIATARLYEAQTGWGAIGRMAVAASARGQDVGTRLLTRMLQDELATWNRFTLGAQETAVDFYRRLGFYVVSDRYMDAGIPHRRMNCTAPSLVTQQEAETRCPFLLASDTTSWQLGANGDQLEALLAMAEQATRRLWIHDSTLSHALYDDSGLEQAVSQLARRSRHSDIRFLIHDDSPLVKRRHSLVELMRRLPSRMALRLVNTSYPCPKRPLILVDDSGVISRHDFDTAEGFANASAPRRVRPFAEEFERAWEYGRSSVELRDLPL</sequence>
<dbReference type="InterPro" id="IPR016181">
    <property type="entry name" value="Acyl_CoA_acyltransferase"/>
</dbReference>
<dbReference type="OrthoDB" id="9796171at2"/>
<dbReference type="InterPro" id="IPR057691">
    <property type="entry name" value="DUF7931"/>
</dbReference>
<dbReference type="GO" id="GO:0016747">
    <property type="term" value="F:acyltransferase activity, transferring groups other than amino-acyl groups"/>
    <property type="evidence" value="ECO:0007669"/>
    <property type="project" value="InterPro"/>
</dbReference>
<protein>
    <submittedName>
        <fullName evidence="2">GNAT family N-acetyltransferase</fullName>
    </submittedName>
</protein>
<name>A0A2A2F744_9GAMM</name>
<gene>
    <name evidence="2" type="ORF">CK501_06785</name>
</gene>
<dbReference type="RefSeq" id="WP_095616980.1">
    <property type="nucleotide sequence ID" value="NZ_NSKD01000002.1"/>
</dbReference>
<keyword evidence="2" id="KW-0808">Transferase</keyword>
<dbReference type="AlphaFoldDB" id="A0A2A2F744"/>